<dbReference type="EMBL" id="JAPJZH010000022">
    <property type="protein sequence ID" value="MDA4848399.1"/>
    <property type="molecule type" value="Genomic_DNA"/>
</dbReference>
<keyword evidence="1" id="KW-0732">Signal</keyword>
<feature type="signal peptide" evidence="1">
    <location>
        <begin position="1"/>
        <end position="23"/>
    </location>
</feature>
<feature type="chain" id="PRO_5047294741" evidence="1">
    <location>
        <begin position="24"/>
        <end position="126"/>
    </location>
</feature>
<accession>A0ABT4VUM6</accession>
<dbReference type="RefSeq" id="WP_271092262.1">
    <property type="nucleotide sequence ID" value="NZ_JAPJZH010000022.1"/>
</dbReference>
<comment type="caution">
    <text evidence="2">The sequence shown here is derived from an EMBL/GenBank/DDBJ whole genome shotgun (WGS) entry which is preliminary data.</text>
</comment>
<evidence type="ECO:0000256" key="1">
    <source>
        <dbReference type="SAM" id="SignalP"/>
    </source>
</evidence>
<proteinExistence type="predicted"/>
<evidence type="ECO:0000313" key="2">
    <source>
        <dbReference type="EMBL" id="MDA4848399.1"/>
    </source>
</evidence>
<organism evidence="2 3">
    <name type="scientific">Hoeflea poritis</name>
    <dbReference type="NCBI Taxonomy" id="2993659"/>
    <lineage>
        <taxon>Bacteria</taxon>
        <taxon>Pseudomonadati</taxon>
        <taxon>Pseudomonadota</taxon>
        <taxon>Alphaproteobacteria</taxon>
        <taxon>Hyphomicrobiales</taxon>
        <taxon>Rhizobiaceae</taxon>
        <taxon>Hoeflea</taxon>
    </lineage>
</organism>
<reference evidence="2" key="1">
    <citation type="submission" date="2022-11" db="EMBL/GenBank/DDBJ databases">
        <title>Hoeflea poritis sp. nov., isolated from scleractinian coral Porites lutea.</title>
        <authorList>
            <person name="Zhang G."/>
            <person name="Wei Q."/>
            <person name="Cai L."/>
        </authorList>
    </citation>
    <scope>NUCLEOTIDE SEQUENCE</scope>
    <source>
        <strain evidence="2">E7-10</strain>
    </source>
</reference>
<gene>
    <name evidence="2" type="ORF">OOZ53_23780</name>
</gene>
<name>A0ABT4VUM6_9HYPH</name>
<evidence type="ECO:0000313" key="3">
    <source>
        <dbReference type="Proteomes" id="UP001148313"/>
    </source>
</evidence>
<dbReference type="Proteomes" id="UP001148313">
    <property type="component" value="Unassembled WGS sequence"/>
</dbReference>
<sequence>MAHIRLFALMIAAHLIGVTPALAERIASKQAFVEKIGGKKLTERNRHGAKPRGWMTIEANGRISGQTPNLGIISGTWQWKDRFYCRNLIVDAVAVPPDCLTVSVNGNEAIFTRHQGNGLANIWTVE</sequence>
<protein>
    <submittedName>
        <fullName evidence="2">Uncharacterized protein</fullName>
    </submittedName>
</protein>
<keyword evidence="3" id="KW-1185">Reference proteome</keyword>